<sequence length="835" mass="94097">MADSRLDPQIFFIYDHSAMKCEEDDLKDAIIYFHPQSISEDKQCILCGQLMGMVNFIKTLTKSLPLLYKLKRMKLTTRHHEFYTLALAGNLDEPDSALRNRMDKLYSIFTFYHGSISQVLQRCGGIKKKFLAEMSQIWECYLPHANHYGLELETVFDPLPTLHLPKGCASLYLKASHMLQCCQRYPGVIACCLIHNNSVLCTQLPSTLVSRLIILKPNQSNHPSKSQETDFRLPFGVRILSVYLTESEYAQFNRQKQDVKGIRVCMDTPDVSKFRPEIQIHSDKRGFEDSSRASFNLSESSDISMPSDFESDMSVKYLRFSTTDSETPSRQSIESSMSNESPLPVDVDLRPRKKNNKLSCQCSNRDRTAADGNNRCHCRKKGLKMDFSSENLTHLIKTISGSWVQDFAKTEGGDDYTKCNGDISVADGWKVGDEKLHQGASNIGRINESPNENTFTPQRKDSWDNIEPKEMSKLKLNGMTASTPKGKQSNANNGVLLSNQVGCNDKNENAVNNMKIETLSEDTPITNVSDKENKSALDLKQENMLNYAKKDHIANGVDVITNCNEHSDVSVNTASDSKGGIKTPNGCVILLNDVNIDTVSKLVDTPVPPIHVNTHLETKVESFVHTDKGKTMEHKSIQDEITSVDRSQHLRRENENSSSETVQNEDELSSGVAEINITENTDDGNLQSKESAEKNKWKSALSQLGELEIQVNNVLERQKHTKGRARKYNYLRFDTEERTLTGNQLEPVSSSDHALCEVSQLIHEDFAMSETTTDVTLRNCFTTVYGKHTLSHETYFQPKDIIRPSRGAPSAQDPALLLEPTAHQKLQKDYNIRLL</sequence>
<dbReference type="InterPro" id="IPR043987">
    <property type="entry name" value="CCZ1/INTU/HSP4_longin_1"/>
</dbReference>
<feature type="region of interest" description="Disordered" evidence="1">
    <location>
        <begin position="645"/>
        <end position="670"/>
    </location>
</feature>
<dbReference type="Pfam" id="PF19031">
    <property type="entry name" value="Intu_longin_1"/>
    <property type="match status" value="1"/>
</dbReference>
<feature type="compositionally biased region" description="Basic and acidic residues" evidence="1">
    <location>
        <begin position="646"/>
        <end position="655"/>
    </location>
</feature>
<reference evidence="4" key="1">
    <citation type="submission" date="2025-08" db="UniProtKB">
        <authorList>
            <consortium name="RefSeq"/>
        </authorList>
    </citation>
    <scope>IDENTIFICATION</scope>
    <source>
        <tissue evidence="4">Testes</tissue>
    </source>
</reference>
<evidence type="ECO:0000313" key="4">
    <source>
        <dbReference type="RefSeq" id="XP_006817924.1"/>
    </source>
</evidence>
<feature type="compositionally biased region" description="Polar residues" evidence="1">
    <location>
        <begin position="320"/>
        <end position="341"/>
    </location>
</feature>
<dbReference type="Proteomes" id="UP000694865">
    <property type="component" value="Unplaced"/>
</dbReference>
<protein>
    <submittedName>
        <fullName evidence="4">Uncharacterized protein LOC102807271</fullName>
    </submittedName>
</protein>
<evidence type="ECO:0000259" key="2">
    <source>
        <dbReference type="Pfam" id="PF19031"/>
    </source>
</evidence>
<feature type="region of interest" description="Disordered" evidence="1">
    <location>
        <begin position="320"/>
        <end position="350"/>
    </location>
</feature>
<dbReference type="GeneID" id="102807271"/>
<evidence type="ECO:0000256" key="1">
    <source>
        <dbReference type="SAM" id="MobiDB-lite"/>
    </source>
</evidence>
<dbReference type="PANTHER" id="PTHR14407:SF9">
    <property type="entry name" value="BLOC-3 COMPLEX MEMBER HPS4"/>
    <property type="match status" value="1"/>
</dbReference>
<evidence type="ECO:0000313" key="3">
    <source>
        <dbReference type="Proteomes" id="UP000694865"/>
    </source>
</evidence>
<name>A0ABM0MD33_SACKO</name>
<organism evidence="3 4">
    <name type="scientific">Saccoglossus kowalevskii</name>
    <name type="common">Acorn worm</name>
    <dbReference type="NCBI Taxonomy" id="10224"/>
    <lineage>
        <taxon>Eukaryota</taxon>
        <taxon>Metazoa</taxon>
        <taxon>Hemichordata</taxon>
        <taxon>Enteropneusta</taxon>
        <taxon>Harrimaniidae</taxon>
        <taxon>Saccoglossus</taxon>
    </lineage>
</organism>
<accession>A0ABM0MD33</accession>
<feature type="compositionally biased region" description="Polar residues" evidence="1">
    <location>
        <begin position="448"/>
        <end position="457"/>
    </location>
</feature>
<dbReference type="PANTHER" id="PTHR14407">
    <property type="entry name" value="HERMANSKY-PUDLAK SYNDROME 4 PROTEIN LIGHT-EAR PROTEIN-RELATED"/>
    <property type="match status" value="1"/>
</dbReference>
<feature type="region of interest" description="Disordered" evidence="1">
    <location>
        <begin position="443"/>
        <end position="463"/>
    </location>
</feature>
<feature type="domain" description="CCZ1/INTU/HSP4 first Longin" evidence="2">
    <location>
        <begin position="9"/>
        <end position="114"/>
    </location>
</feature>
<dbReference type="InterPro" id="IPR026091">
    <property type="entry name" value="HPS4"/>
</dbReference>
<gene>
    <name evidence="4" type="primary">LOC102807271</name>
</gene>
<dbReference type="RefSeq" id="XP_006817924.1">
    <property type="nucleotide sequence ID" value="XM_006817861.1"/>
</dbReference>
<proteinExistence type="predicted"/>
<keyword evidence="3" id="KW-1185">Reference proteome</keyword>